<accession>A0A428MRL6</accession>
<dbReference type="PANTHER" id="PTHR36842">
    <property type="entry name" value="PROTEIN TOLB HOMOLOG"/>
    <property type="match status" value="1"/>
</dbReference>
<evidence type="ECO:0008006" key="4">
    <source>
        <dbReference type="Google" id="ProtNLM"/>
    </source>
</evidence>
<sequence length="224" mass="25125">MQHFYGIRPKGEEWIAYTSNRGGSYDIWLYHLTQRVDTQVTSGLGESFSIPFWSPDSRRIAFVGRNRILFVIQLMEGAVARIDQFAEGLGVFLSWSPDSQHLAYIKQDDIMLYNVITHQAQRINEPAATDVQWFPSGTALLFQAPDSDGISQLFVMQTDGAARQQITQNTEGRLNHVRLSPDGTFVLYTTPGVSISIIFTIDLTTGSVFEVMGGPLGRNYNPAW</sequence>
<proteinExistence type="inferred from homology"/>
<dbReference type="InterPro" id="IPR011042">
    <property type="entry name" value="6-blade_b-propeller_TolB-like"/>
</dbReference>
<dbReference type="AlphaFoldDB" id="A0A428MRL6"/>
<dbReference type="InterPro" id="IPR011659">
    <property type="entry name" value="WD40"/>
</dbReference>
<reference evidence="2 3" key="1">
    <citation type="submission" date="2018-10" db="EMBL/GenBank/DDBJ databases">
        <title>Draft genome sequence of Bacillus salarius IM0101, isolated from a hypersaline soil in Inner Mongolia, China.</title>
        <authorList>
            <person name="Yamprayoonswat W."/>
            <person name="Boonvisut S."/>
            <person name="Jumpathong W."/>
            <person name="Sittihan S."/>
            <person name="Ruangsuj P."/>
            <person name="Wanthongcharoen S."/>
            <person name="Thongpramul N."/>
            <person name="Pimmason S."/>
            <person name="Yu B."/>
            <person name="Yasawong M."/>
        </authorList>
    </citation>
    <scope>NUCLEOTIDE SEQUENCE [LARGE SCALE GENOMIC DNA]</scope>
    <source>
        <strain evidence="2 3">IM0101</strain>
    </source>
</reference>
<feature type="non-terminal residue" evidence="2">
    <location>
        <position position="224"/>
    </location>
</feature>
<evidence type="ECO:0000313" key="3">
    <source>
        <dbReference type="Proteomes" id="UP000275076"/>
    </source>
</evidence>
<dbReference type="Pfam" id="PF07676">
    <property type="entry name" value="PD40"/>
    <property type="match status" value="2"/>
</dbReference>
<name>A0A428MRL6_9BACI</name>
<dbReference type="PANTHER" id="PTHR36842:SF1">
    <property type="entry name" value="PROTEIN TOLB"/>
    <property type="match status" value="1"/>
</dbReference>
<dbReference type="EMBL" id="RBVX01000188">
    <property type="protein sequence ID" value="RSL28744.1"/>
    <property type="molecule type" value="Genomic_DNA"/>
</dbReference>
<dbReference type="Gene3D" id="2.120.10.30">
    <property type="entry name" value="TolB, C-terminal domain"/>
    <property type="match status" value="1"/>
</dbReference>
<dbReference type="SUPFAM" id="SSF82171">
    <property type="entry name" value="DPP6 N-terminal domain-like"/>
    <property type="match status" value="1"/>
</dbReference>
<keyword evidence="3" id="KW-1185">Reference proteome</keyword>
<comment type="caution">
    <text evidence="2">The sequence shown here is derived from an EMBL/GenBank/DDBJ whole genome shotgun (WGS) entry which is preliminary data.</text>
</comment>
<dbReference type="RefSeq" id="WP_185819984.1">
    <property type="nucleotide sequence ID" value="NZ_RBVX01000188.1"/>
</dbReference>
<evidence type="ECO:0000313" key="2">
    <source>
        <dbReference type="EMBL" id="RSL28744.1"/>
    </source>
</evidence>
<comment type="similarity">
    <text evidence="1">Belongs to the TolB family.</text>
</comment>
<evidence type="ECO:0000256" key="1">
    <source>
        <dbReference type="ARBA" id="ARBA00009820"/>
    </source>
</evidence>
<organism evidence="2 3">
    <name type="scientific">Salibacterium salarium</name>
    <dbReference type="NCBI Taxonomy" id="284579"/>
    <lineage>
        <taxon>Bacteria</taxon>
        <taxon>Bacillati</taxon>
        <taxon>Bacillota</taxon>
        <taxon>Bacilli</taxon>
        <taxon>Bacillales</taxon>
        <taxon>Bacillaceae</taxon>
    </lineage>
</organism>
<protein>
    <recommendedName>
        <fullName evidence="4">TolB protein</fullName>
    </recommendedName>
</protein>
<gene>
    <name evidence="2" type="ORF">D7Z54_34910</name>
</gene>
<dbReference type="Proteomes" id="UP000275076">
    <property type="component" value="Unassembled WGS sequence"/>
</dbReference>